<feature type="transmembrane region" description="Helical" evidence="13">
    <location>
        <begin position="203"/>
        <end position="222"/>
    </location>
</feature>
<dbReference type="GO" id="GO:1902600">
    <property type="term" value="P:proton transmembrane transport"/>
    <property type="evidence" value="ECO:0007669"/>
    <property type="project" value="UniProtKB-KW"/>
</dbReference>
<evidence type="ECO:0000256" key="10">
    <source>
        <dbReference type="ARBA" id="ARBA00022989"/>
    </source>
</evidence>
<name>A0A248JS08_9PROT</name>
<dbReference type="InterPro" id="IPR022522">
    <property type="entry name" value="Flagellar_motor_stator_MotA"/>
</dbReference>
<keyword evidence="16" id="KW-0966">Cell projection</keyword>
<dbReference type="RefSeq" id="WP_004271405.1">
    <property type="nucleotide sequence ID" value="NZ_CP022110.1"/>
</dbReference>
<dbReference type="NCBIfam" id="TIGR03818">
    <property type="entry name" value="MotA1"/>
    <property type="match status" value="1"/>
</dbReference>
<evidence type="ECO:0000256" key="9">
    <source>
        <dbReference type="ARBA" id="ARBA00022781"/>
    </source>
</evidence>
<keyword evidence="8" id="KW-0283">Flagellar rotation</keyword>
<dbReference type="KEGG" id="nao:Y958_12340"/>
<keyword evidence="9" id="KW-0375">Hydrogen ion transport</keyword>
<dbReference type="EMBL" id="CP022110">
    <property type="protein sequence ID" value="ASG21512.1"/>
    <property type="molecule type" value="Genomic_DNA"/>
</dbReference>
<evidence type="ECO:0000259" key="15">
    <source>
        <dbReference type="Pfam" id="PF20560"/>
    </source>
</evidence>
<keyword evidence="17" id="KW-1185">Reference proteome</keyword>
<keyword evidence="10 13" id="KW-1133">Transmembrane helix</keyword>
<evidence type="ECO:0000256" key="1">
    <source>
        <dbReference type="ARBA" id="ARBA00004429"/>
    </source>
</evidence>
<evidence type="ECO:0000313" key="17">
    <source>
        <dbReference type="Proteomes" id="UP000197153"/>
    </source>
</evidence>
<proteinExistence type="inferred from homology"/>
<keyword evidence="11" id="KW-0406">Ion transport</keyword>
<evidence type="ECO:0000256" key="4">
    <source>
        <dbReference type="ARBA" id="ARBA00022475"/>
    </source>
</evidence>
<dbReference type="InterPro" id="IPR046786">
    <property type="entry name" value="MotA_N"/>
</dbReference>
<evidence type="ECO:0000256" key="13">
    <source>
        <dbReference type="SAM" id="Phobius"/>
    </source>
</evidence>
<evidence type="ECO:0000256" key="2">
    <source>
        <dbReference type="ARBA" id="ARBA00008038"/>
    </source>
</evidence>
<reference evidence="16 17" key="1">
    <citation type="submission" date="2017-06" db="EMBL/GenBank/DDBJ databases">
        <title>Complete genome sequence of Nitrospirillum amazonense strain CBAmC, an endophytic nitrogen-fixing and plant growth-promoting bacterium, isolated from sugarcane.</title>
        <authorList>
            <person name="Schwab S."/>
            <person name="dos Santos Teixeira K.R."/>
            <person name="Simoes Araujo J.L."/>
            <person name="Soares Vidal M."/>
            <person name="Borges de Freitas H.R."/>
            <person name="Rivello Crivelaro A.L."/>
            <person name="Bueno de Camargo Nunes A."/>
            <person name="dos Santos C.M."/>
            <person name="Palmeira da Silva Rosa D."/>
            <person name="da Silva Padilha D."/>
            <person name="da Silva E."/>
            <person name="Araujo Terra L."/>
            <person name="Soares Mendes V."/>
            <person name="Farinelli L."/>
            <person name="Magalhaes Cruz L."/>
            <person name="Baldani J.I."/>
        </authorList>
    </citation>
    <scope>NUCLEOTIDE SEQUENCE [LARGE SCALE GENOMIC DNA]</scope>
    <source>
        <strain evidence="16 17">CBAmC</strain>
    </source>
</reference>
<comment type="subcellular location">
    <subcellularLocation>
        <location evidence="1">Cell inner membrane</location>
        <topology evidence="1">Multi-pass membrane protein</topology>
    </subcellularLocation>
</comment>
<dbReference type="AlphaFoldDB" id="A0A248JS08"/>
<dbReference type="Pfam" id="PF20560">
    <property type="entry name" value="MotA_N"/>
    <property type="match status" value="1"/>
</dbReference>
<keyword evidence="3" id="KW-0813">Transport</keyword>
<evidence type="ECO:0000256" key="11">
    <source>
        <dbReference type="ARBA" id="ARBA00023065"/>
    </source>
</evidence>
<sequence length="286" mass="31160">MFAAIGLLGVFICVFGSFMIFGGKIGIILEALPGEFMTIGGAAICGFMVANSTHTIKQALGAVKRIFPGAKFHKKEYMELLSLLYQILKTMKTKGVLAIEQHIEKPLESNIFNAYPSIMKDPFTVKFIADYLRMFSIGVDNPHELEALMEQEIDKAKHEDLHSSHAFQTMADAMPALGIVAAVLGVIKTMASITEPPEVLGKLIGGALVGTFMGIFLSYCIIAPIASRLKGVAEEENQFYHVIRAAITSHLAGYAPQVSIEAARKKVPTEYMPDFNELEEALSAIS</sequence>
<dbReference type="PANTHER" id="PTHR30433">
    <property type="entry name" value="CHEMOTAXIS PROTEIN MOTA"/>
    <property type="match status" value="1"/>
</dbReference>
<organism evidence="16 17">
    <name type="scientific">Nitrospirillum viridazoti CBAmc</name>
    <dbReference type="NCBI Taxonomy" id="1441467"/>
    <lineage>
        <taxon>Bacteria</taxon>
        <taxon>Pseudomonadati</taxon>
        <taxon>Pseudomonadota</taxon>
        <taxon>Alphaproteobacteria</taxon>
        <taxon>Rhodospirillales</taxon>
        <taxon>Azospirillaceae</taxon>
        <taxon>Nitrospirillum</taxon>
        <taxon>Nitrospirillum viridazoti</taxon>
    </lineage>
</organism>
<evidence type="ECO:0000256" key="7">
    <source>
        <dbReference type="ARBA" id="ARBA00022692"/>
    </source>
</evidence>
<feature type="transmembrane region" description="Helical" evidence="13">
    <location>
        <begin position="173"/>
        <end position="191"/>
    </location>
</feature>
<comment type="similarity">
    <text evidence="2">Belongs to the MotA family.</text>
</comment>
<dbReference type="InterPro" id="IPR002898">
    <property type="entry name" value="MotA_ExbB_proton_chnl"/>
</dbReference>
<feature type="transmembrane region" description="Helical" evidence="13">
    <location>
        <begin position="32"/>
        <end position="50"/>
    </location>
</feature>
<evidence type="ECO:0000259" key="14">
    <source>
        <dbReference type="Pfam" id="PF01618"/>
    </source>
</evidence>
<dbReference type="GO" id="GO:0006935">
    <property type="term" value="P:chemotaxis"/>
    <property type="evidence" value="ECO:0007669"/>
    <property type="project" value="UniProtKB-KW"/>
</dbReference>
<keyword evidence="7 13" id="KW-0812">Transmembrane</keyword>
<dbReference type="GO" id="GO:0005886">
    <property type="term" value="C:plasma membrane"/>
    <property type="evidence" value="ECO:0007669"/>
    <property type="project" value="UniProtKB-SubCell"/>
</dbReference>
<keyword evidence="12 13" id="KW-0472">Membrane</keyword>
<evidence type="ECO:0000256" key="12">
    <source>
        <dbReference type="ARBA" id="ARBA00023136"/>
    </source>
</evidence>
<dbReference type="InterPro" id="IPR047055">
    <property type="entry name" value="MotA-like"/>
</dbReference>
<accession>A0A248JS08</accession>
<keyword evidence="6" id="KW-0997">Cell inner membrane</keyword>
<dbReference type="PROSITE" id="PS01307">
    <property type="entry name" value="MOTA"/>
    <property type="match status" value="1"/>
</dbReference>
<keyword evidence="4" id="KW-1003">Cell membrane</keyword>
<feature type="domain" description="MotA/TolQ/ExbB proton channel" evidence="14">
    <location>
        <begin position="137"/>
        <end position="238"/>
    </location>
</feature>
<evidence type="ECO:0000256" key="6">
    <source>
        <dbReference type="ARBA" id="ARBA00022519"/>
    </source>
</evidence>
<dbReference type="InterPro" id="IPR000540">
    <property type="entry name" value="Flag_MotA_CS"/>
</dbReference>
<gene>
    <name evidence="16" type="primary">motA</name>
    <name evidence="16" type="ORF">Y958_12340</name>
</gene>
<dbReference type="PANTHER" id="PTHR30433:SF4">
    <property type="entry name" value="MOTILITY PROTEIN A"/>
    <property type="match status" value="1"/>
</dbReference>
<keyword evidence="5" id="KW-0145">Chemotaxis</keyword>
<evidence type="ECO:0000256" key="8">
    <source>
        <dbReference type="ARBA" id="ARBA00022779"/>
    </source>
</evidence>
<evidence type="ECO:0000256" key="3">
    <source>
        <dbReference type="ARBA" id="ARBA00022448"/>
    </source>
</evidence>
<protein>
    <submittedName>
        <fullName evidence="16">Flagellar motor stator protein MotA</fullName>
    </submittedName>
</protein>
<evidence type="ECO:0000256" key="5">
    <source>
        <dbReference type="ARBA" id="ARBA00022500"/>
    </source>
</evidence>
<dbReference type="GO" id="GO:0071978">
    <property type="term" value="P:bacterial-type flagellum-dependent swarming motility"/>
    <property type="evidence" value="ECO:0007669"/>
    <property type="project" value="InterPro"/>
</dbReference>
<dbReference type="Pfam" id="PF01618">
    <property type="entry name" value="MotA_ExbB"/>
    <property type="match status" value="1"/>
</dbReference>
<keyword evidence="16" id="KW-0969">Cilium</keyword>
<keyword evidence="16" id="KW-0282">Flagellum</keyword>
<dbReference type="Proteomes" id="UP000197153">
    <property type="component" value="Chromosome 1"/>
</dbReference>
<feature type="domain" description="Motility protein A N-terminal" evidence="15">
    <location>
        <begin position="5"/>
        <end position="95"/>
    </location>
</feature>
<evidence type="ECO:0000313" key="16">
    <source>
        <dbReference type="EMBL" id="ASG21512.1"/>
    </source>
</evidence>